<dbReference type="Pfam" id="PF01243">
    <property type="entry name" value="PNPOx_N"/>
    <property type="match status" value="1"/>
</dbReference>
<dbReference type="STRING" id="909663.GCA_000512235_02958"/>
<gene>
    <name evidence="2" type="ORF">GXY80_02910</name>
</gene>
<name>A0A351U6C3_9BACT</name>
<proteinExistence type="predicted"/>
<dbReference type="EMBL" id="JAAYEE010000049">
    <property type="protein sequence ID" value="NLW34421.1"/>
    <property type="molecule type" value="Genomic_DNA"/>
</dbReference>
<accession>A0A351U6C3</accession>
<organism evidence="2 3">
    <name type="scientific">Syntrophorhabdus aromaticivorans</name>
    <dbReference type="NCBI Taxonomy" id="328301"/>
    <lineage>
        <taxon>Bacteria</taxon>
        <taxon>Pseudomonadati</taxon>
        <taxon>Thermodesulfobacteriota</taxon>
        <taxon>Syntrophorhabdia</taxon>
        <taxon>Syntrophorhabdales</taxon>
        <taxon>Syntrophorhabdaceae</taxon>
        <taxon>Syntrophorhabdus</taxon>
    </lineage>
</organism>
<reference evidence="2" key="1">
    <citation type="journal article" date="2020" name="Biotechnol. Biofuels">
        <title>New insights from the biogas microbiome by comprehensive genome-resolved metagenomics of nearly 1600 species originating from multiple anaerobic digesters.</title>
        <authorList>
            <person name="Campanaro S."/>
            <person name="Treu L."/>
            <person name="Rodriguez-R L.M."/>
            <person name="Kovalovszki A."/>
            <person name="Ziels R.M."/>
            <person name="Maus I."/>
            <person name="Zhu X."/>
            <person name="Kougias P.G."/>
            <person name="Basile A."/>
            <person name="Luo G."/>
            <person name="Schluter A."/>
            <person name="Konstantinidis K.T."/>
            <person name="Angelidaki I."/>
        </authorList>
    </citation>
    <scope>NUCLEOTIDE SEQUENCE</scope>
    <source>
        <strain evidence="2">AS06rmzACSIP_7</strain>
    </source>
</reference>
<dbReference type="InterPro" id="IPR011576">
    <property type="entry name" value="Pyridox_Oxase_N"/>
</dbReference>
<evidence type="ECO:0000313" key="2">
    <source>
        <dbReference type="EMBL" id="NLW34421.1"/>
    </source>
</evidence>
<feature type="domain" description="Pyridoxamine 5'-phosphate oxidase N-terminal" evidence="1">
    <location>
        <begin position="19"/>
        <end position="122"/>
    </location>
</feature>
<reference evidence="2" key="2">
    <citation type="submission" date="2020-01" db="EMBL/GenBank/DDBJ databases">
        <authorList>
            <person name="Campanaro S."/>
        </authorList>
    </citation>
    <scope>NUCLEOTIDE SEQUENCE</scope>
    <source>
        <strain evidence="2">AS06rmzACSIP_7</strain>
    </source>
</reference>
<dbReference type="SUPFAM" id="SSF50475">
    <property type="entry name" value="FMN-binding split barrel"/>
    <property type="match status" value="1"/>
</dbReference>
<evidence type="ECO:0000259" key="1">
    <source>
        <dbReference type="Pfam" id="PF01243"/>
    </source>
</evidence>
<sequence>MGTKTEQVPVTTRKGTVAIPEKLREFDAKEYFGVLATDDAGMPYTSLISYALTPDLKTAIFATPKDTTKYKNILHSPQVALLIDNRSKGKNRLLKTEAITIIGTAKHVRKGKTWEKLAEIFLKKHPDLKEFLNAATTALMAMQIGRCIHVGHFQTLSIWERK</sequence>
<evidence type="ECO:0000313" key="3">
    <source>
        <dbReference type="Proteomes" id="UP000777265"/>
    </source>
</evidence>
<dbReference type="Proteomes" id="UP000777265">
    <property type="component" value="Unassembled WGS sequence"/>
</dbReference>
<dbReference type="AlphaFoldDB" id="A0A351U6C3"/>
<dbReference type="Gene3D" id="2.30.110.10">
    <property type="entry name" value="Electron Transport, Fmn-binding Protein, Chain A"/>
    <property type="match status" value="1"/>
</dbReference>
<protein>
    <submittedName>
        <fullName evidence="2">Pyridoxamine 5'-phosphate oxidase family protein</fullName>
    </submittedName>
</protein>
<dbReference type="InterPro" id="IPR012349">
    <property type="entry name" value="Split_barrel_FMN-bd"/>
</dbReference>
<comment type="caution">
    <text evidence="2">The sequence shown here is derived from an EMBL/GenBank/DDBJ whole genome shotgun (WGS) entry which is preliminary data.</text>
</comment>